<dbReference type="RefSeq" id="WP_187321424.1">
    <property type="nucleotide sequence ID" value="NZ_JACSCY010000025.1"/>
</dbReference>
<dbReference type="Gene3D" id="1.10.10.10">
    <property type="entry name" value="Winged helix-like DNA-binding domain superfamily/Winged helix DNA-binding domain"/>
    <property type="match status" value="1"/>
</dbReference>
<dbReference type="InterPro" id="IPR036388">
    <property type="entry name" value="WH-like_DNA-bd_sf"/>
</dbReference>
<gene>
    <name evidence="2" type="ORF">H8B15_19970</name>
</gene>
<evidence type="ECO:0000313" key="2">
    <source>
        <dbReference type="EMBL" id="MBC6613209.1"/>
    </source>
</evidence>
<feature type="compositionally biased region" description="Basic and acidic residues" evidence="1">
    <location>
        <begin position="155"/>
        <end position="164"/>
    </location>
</feature>
<name>A0ABR7MQ56_9BACT</name>
<sequence>MALALDTRSSPAYKTDESLALFYQMYQDTLPVLRIMVAENPTALQLLLFLIEKSTKANVCVANQAQLSKGLGKHRNTVSKAVQYLKENKLIRVDKLGTTNQYVLNARVVWQGASNQRHQAPFAEEIDSVGKQQHAKKMKELSGRLARKAQQQEQAKMHEKPLRQ</sequence>
<dbReference type="InterPro" id="IPR036390">
    <property type="entry name" value="WH_DNA-bd_sf"/>
</dbReference>
<comment type="caution">
    <text evidence="2">The sequence shown here is derived from an EMBL/GenBank/DDBJ whole genome shotgun (WGS) entry which is preliminary data.</text>
</comment>
<dbReference type="Proteomes" id="UP000622017">
    <property type="component" value="Unassembled WGS sequence"/>
</dbReference>
<evidence type="ECO:0000313" key="3">
    <source>
        <dbReference type="Proteomes" id="UP000622017"/>
    </source>
</evidence>
<protein>
    <submittedName>
        <fullName evidence="2">Helix-turn-helix domain-containing protein</fullName>
    </submittedName>
</protein>
<dbReference type="Pfam" id="PF13730">
    <property type="entry name" value="HTH_36"/>
    <property type="match status" value="1"/>
</dbReference>
<proteinExistence type="predicted"/>
<feature type="region of interest" description="Disordered" evidence="1">
    <location>
        <begin position="126"/>
        <end position="164"/>
    </location>
</feature>
<reference evidence="2 3" key="1">
    <citation type="submission" date="2020-08" db="EMBL/GenBank/DDBJ databases">
        <title>Hymenobacter sp.</title>
        <authorList>
            <person name="Kim M.K."/>
        </authorList>
    </citation>
    <scope>NUCLEOTIDE SEQUENCE [LARGE SCALE GENOMIC DNA]</scope>
    <source>
        <strain evidence="2 3">BT507</strain>
    </source>
</reference>
<dbReference type="EMBL" id="JACSCY010000025">
    <property type="protein sequence ID" value="MBC6613209.1"/>
    <property type="molecule type" value="Genomic_DNA"/>
</dbReference>
<keyword evidence="3" id="KW-1185">Reference proteome</keyword>
<organism evidence="2 3">
    <name type="scientific">Hymenobacter citatus</name>
    <dbReference type="NCBI Taxonomy" id="2763506"/>
    <lineage>
        <taxon>Bacteria</taxon>
        <taxon>Pseudomonadati</taxon>
        <taxon>Bacteroidota</taxon>
        <taxon>Cytophagia</taxon>
        <taxon>Cytophagales</taxon>
        <taxon>Hymenobacteraceae</taxon>
        <taxon>Hymenobacter</taxon>
    </lineage>
</organism>
<accession>A0ABR7MQ56</accession>
<dbReference type="SUPFAM" id="SSF46785">
    <property type="entry name" value="Winged helix' DNA-binding domain"/>
    <property type="match status" value="1"/>
</dbReference>
<evidence type="ECO:0000256" key="1">
    <source>
        <dbReference type="SAM" id="MobiDB-lite"/>
    </source>
</evidence>